<organism evidence="1 2">
    <name type="scientific">Nocardia nova</name>
    <dbReference type="NCBI Taxonomy" id="37330"/>
    <lineage>
        <taxon>Bacteria</taxon>
        <taxon>Bacillati</taxon>
        <taxon>Actinomycetota</taxon>
        <taxon>Actinomycetes</taxon>
        <taxon>Mycobacteriales</taxon>
        <taxon>Nocardiaceae</taxon>
        <taxon>Nocardia</taxon>
    </lineage>
</organism>
<reference evidence="1 2" key="1">
    <citation type="submission" date="2018-02" db="EMBL/GenBank/DDBJ databases">
        <title>8 Nocardia nova and 1 Nocardia cyriacigeorgica strain used for evolution to TMP-SMX.</title>
        <authorList>
            <person name="Mehta H."/>
            <person name="Weng J."/>
            <person name="Shamoo Y."/>
        </authorList>
    </citation>
    <scope>NUCLEOTIDE SEQUENCE [LARGE SCALE GENOMIC DNA]</scope>
    <source>
        <strain evidence="1 2">MDA3139</strain>
    </source>
</reference>
<dbReference type="AlphaFoldDB" id="A0A2S6ACQ9"/>
<dbReference type="EMBL" id="PSZC01000039">
    <property type="protein sequence ID" value="PPJ31873.1"/>
    <property type="molecule type" value="Genomic_DNA"/>
</dbReference>
<comment type="caution">
    <text evidence="1">The sequence shown here is derived from an EMBL/GenBank/DDBJ whole genome shotgun (WGS) entry which is preliminary data.</text>
</comment>
<evidence type="ECO:0000313" key="2">
    <source>
        <dbReference type="Proteomes" id="UP000239874"/>
    </source>
</evidence>
<gene>
    <name evidence="1" type="ORF">C5E45_32810</name>
</gene>
<proteinExistence type="predicted"/>
<name>A0A2S6ACQ9_9NOCA</name>
<accession>A0A2S6ACQ9</accession>
<evidence type="ECO:0000313" key="1">
    <source>
        <dbReference type="EMBL" id="PPJ31873.1"/>
    </source>
</evidence>
<protein>
    <submittedName>
        <fullName evidence="1">Uncharacterized protein</fullName>
    </submittedName>
</protein>
<dbReference type="Proteomes" id="UP000239874">
    <property type="component" value="Unassembled WGS sequence"/>
</dbReference>
<sequence>MSPQREIIRTDFDTAMDIYLDGMASGLCSALATWAPSLPEPVRDSMAADLLENLKADPLVMDGLRDEVMKRIRGIVTDEPWNATVFGGERR</sequence>